<evidence type="ECO:0000313" key="2">
    <source>
        <dbReference type="EMBL" id="NHF63748.1"/>
    </source>
</evidence>
<dbReference type="GO" id="GO:0003677">
    <property type="term" value="F:DNA binding"/>
    <property type="evidence" value="ECO:0007669"/>
    <property type="project" value="UniProtKB-KW"/>
</dbReference>
<organism evidence="2 3">
    <name type="scientific">Microcella pacifica</name>
    <dbReference type="NCBI Taxonomy" id="2591847"/>
    <lineage>
        <taxon>Bacteria</taxon>
        <taxon>Bacillati</taxon>
        <taxon>Actinomycetota</taxon>
        <taxon>Actinomycetes</taxon>
        <taxon>Micrococcales</taxon>
        <taxon>Microbacteriaceae</taxon>
        <taxon>Microcella</taxon>
    </lineage>
</organism>
<protein>
    <submittedName>
        <fullName evidence="2">Excisionase family DNA-binding protein</fullName>
    </submittedName>
</protein>
<name>A0A9E5JWQ4_9MICO</name>
<dbReference type="RefSeq" id="WP_152583962.1">
    <property type="nucleotide sequence ID" value="NZ_JAVJPO010000023.1"/>
</dbReference>
<evidence type="ECO:0000259" key="1">
    <source>
        <dbReference type="Pfam" id="PF12728"/>
    </source>
</evidence>
<proteinExistence type="predicted"/>
<dbReference type="InterPro" id="IPR041657">
    <property type="entry name" value="HTH_17"/>
</dbReference>
<dbReference type="Pfam" id="PF12728">
    <property type="entry name" value="HTH_17"/>
    <property type="match status" value="1"/>
</dbReference>
<dbReference type="EMBL" id="VIKT02000020">
    <property type="protein sequence ID" value="NHF63748.1"/>
    <property type="molecule type" value="Genomic_DNA"/>
</dbReference>
<sequence>MSTASPQYVTIATAAERLSVSEKSVRRWISQGELPAVRVAGRLIRIPADALADLGRPLQVRAGR</sequence>
<dbReference type="AlphaFoldDB" id="A0A9E5JWQ4"/>
<dbReference type="SUPFAM" id="SSF46955">
    <property type="entry name" value="Putative DNA-binding domain"/>
    <property type="match status" value="1"/>
</dbReference>
<dbReference type="InterPro" id="IPR009061">
    <property type="entry name" value="DNA-bd_dom_put_sf"/>
</dbReference>
<dbReference type="InterPro" id="IPR010093">
    <property type="entry name" value="SinI_DNA-bd"/>
</dbReference>
<evidence type="ECO:0000313" key="3">
    <source>
        <dbReference type="Proteomes" id="UP000818266"/>
    </source>
</evidence>
<gene>
    <name evidence="2" type="ORF">FK219_010965</name>
</gene>
<reference evidence="2 3" key="1">
    <citation type="submission" date="2019-06" db="EMBL/GenBank/DDBJ databases">
        <authorList>
            <person name="De-Chao Zhang Q."/>
        </authorList>
    </citation>
    <scope>NUCLEOTIDE SEQUENCE [LARGE SCALE GENOMIC DNA]</scope>
    <source>
        <strain evidence="2 3">KN1116</strain>
    </source>
</reference>
<accession>A0A9E5JWQ4</accession>
<reference evidence="2 3" key="2">
    <citation type="submission" date="2020-03" db="EMBL/GenBank/DDBJ databases">
        <title>Chryseoglobus sp. isolated from a deep-sea seamount.</title>
        <authorList>
            <person name="Zhang D.-C."/>
        </authorList>
    </citation>
    <scope>NUCLEOTIDE SEQUENCE [LARGE SCALE GENOMIC DNA]</scope>
    <source>
        <strain evidence="2 3">KN1116</strain>
    </source>
</reference>
<dbReference type="OrthoDB" id="271159at2"/>
<dbReference type="Proteomes" id="UP000818266">
    <property type="component" value="Unassembled WGS sequence"/>
</dbReference>
<keyword evidence="2" id="KW-0238">DNA-binding</keyword>
<dbReference type="NCBIfam" id="TIGR01764">
    <property type="entry name" value="excise"/>
    <property type="match status" value="1"/>
</dbReference>
<comment type="caution">
    <text evidence="2">The sequence shown here is derived from an EMBL/GenBank/DDBJ whole genome shotgun (WGS) entry which is preliminary data.</text>
</comment>
<feature type="domain" description="Helix-turn-helix" evidence="1">
    <location>
        <begin position="8"/>
        <end position="53"/>
    </location>
</feature>
<keyword evidence="3" id="KW-1185">Reference proteome</keyword>